<dbReference type="InterPro" id="IPR050327">
    <property type="entry name" value="Proton-linked_MCT"/>
</dbReference>
<feature type="transmembrane region" description="Helical" evidence="4">
    <location>
        <begin position="108"/>
        <end position="128"/>
    </location>
</feature>
<dbReference type="GO" id="GO:0022857">
    <property type="term" value="F:transmembrane transporter activity"/>
    <property type="evidence" value="ECO:0007669"/>
    <property type="project" value="InterPro"/>
</dbReference>
<organism evidence="6 7">
    <name type="scientific">Novosphingobium chloroacetimidivorans</name>
    <dbReference type="NCBI Taxonomy" id="1428314"/>
    <lineage>
        <taxon>Bacteria</taxon>
        <taxon>Pseudomonadati</taxon>
        <taxon>Pseudomonadota</taxon>
        <taxon>Alphaproteobacteria</taxon>
        <taxon>Sphingomonadales</taxon>
        <taxon>Sphingomonadaceae</taxon>
        <taxon>Novosphingobium</taxon>
    </lineage>
</organism>
<name>A0A7W7K8V9_9SPHN</name>
<keyword evidence="2 4" id="KW-1133">Transmembrane helix</keyword>
<evidence type="ECO:0000259" key="5">
    <source>
        <dbReference type="PROSITE" id="PS50850"/>
    </source>
</evidence>
<evidence type="ECO:0000256" key="1">
    <source>
        <dbReference type="ARBA" id="ARBA00022692"/>
    </source>
</evidence>
<dbReference type="EMBL" id="JACHLR010000005">
    <property type="protein sequence ID" value="MBB4858356.1"/>
    <property type="molecule type" value="Genomic_DNA"/>
</dbReference>
<feature type="transmembrane region" description="Helical" evidence="4">
    <location>
        <begin position="355"/>
        <end position="378"/>
    </location>
</feature>
<dbReference type="SUPFAM" id="SSF103473">
    <property type="entry name" value="MFS general substrate transporter"/>
    <property type="match status" value="1"/>
</dbReference>
<feature type="domain" description="Major facilitator superfamily (MFS) profile" evidence="5">
    <location>
        <begin position="17"/>
        <end position="410"/>
    </location>
</feature>
<feature type="transmembrane region" description="Helical" evidence="4">
    <location>
        <begin position="318"/>
        <end position="343"/>
    </location>
</feature>
<dbReference type="InterPro" id="IPR020846">
    <property type="entry name" value="MFS_dom"/>
</dbReference>
<proteinExistence type="predicted"/>
<feature type="transmembrane region" description="Helical" evidence="4">
    <location>
        <begin position="173"/>
        <end position="194"/>
    </location>
</feature>
<dbReference type="Proteomes" id="UP000555448">
    <property type="component" value="Unassembled WGS sequence"/>
</dbReference>
<reference evidence="6 7" key="1">
    <citation type="submission" date="2020-08" db="EMBL/GenBank/DDBJ databases">
        <title>Functional genomics of gut bacteria from endangered species of beetles.</title>
        <authorList>
            <person name="Carlos-Shanley C."/>
        </authorList>
    </citation>
    <scope>NUCLEOTIDE SEQUENCE [LARGE SCALE GENOMIC DNA]</scope>
    <source>
        <strain evidence="6 7">S00245</strain>
    </source>
</reference>
<feature type="transmembrane region" description="Helical" evidence="4">
    <location>
        <begin position="140"/>
        <end position="161"/>
    </location>
</feature>
<dbReference type="Pfam" id="PF07690">
    <property type="entry name" value="MFS_1"/>
    <property type="match status" value="1"/>
</dbReference>
<feature type="transmembrane region" description="Helical" evidence="4">
    <location>
        <begin position="83"/>
        <end position="102"/>
    </location>
</feature>
<keyword evidence="3 4" id="KW-0472">Membrane</keyword>
<feature type="transmembrane region" description="Helical" evidence="4">
    <location>
        <begin position="266"/>
        <end position="284"/>
    </location>
</feature>
<dbReference type="AlphaFoldDB" id="A0A7W7K8V9"/>
<dbReference type="InterPro" id="IPR011701">
    <property type="entry name" value="MFS"/>
</dbReference>
<evidence type="ECO:0000256" key="2">
    <source>
        <dbReference type="ARBA" id="ARBA00022989"/>
    </source>
</evidence>
<accession>A0A7W7K8V9</accession>
<evidence type="ECO:0000256" key="4">
    <source>
        <dbReference type="SAM" id="Phobius"/>
    </source>
</evidence>
<feature type="transmembrane region" description="Helical" evidence="4">
    <location>
        <begin position="291"/>
        <end position="312"/>
    </location>
</feature>
<dbReference type="InterPro" id="IPR036259">
    <property type="entry name" value="MFS_trans_sf"/>
</dbReference>
<gene>
    <name evidence="6" type="ORF">HNO88_001675</name>
</gene>
<sequence>MTSGMQARSEWRAHWPLVLASAAGFSLHTISSYVIGLVMEPLQAEFGWARAQISVVSVIPAIIMVLLSPSIGGLVDRFGSRRLAIPSLVLTGIALALVSLANGSLAQWYLLWLFYGLVSLGIKATIWTTAISNAFTAARGLALGVVLCGTAVSQIAAPPLAQWLTDEYGWRQAYLWLGLGWAAPCVLLAVFFLYDSRDRVRLSMDRRQEGPDKGIALSGLTLRQALRDVPLIRIGVSTLITMFIGTAILIHQVPILTSVGVSRGDAAWLASLSGAAAIAGKLLTGWMADRWNAGLIGALTLLTPVAAYLMLIQPQHLAWWYVIAMMIIGYTTGAKLQICAYLTARYAGMAHFGKIFGVMTSLVGIGGGLGSVVAGGIYDYAGSYVPLLWAGVFTSVLCSALIFRLGPYPNWTRAASEIKPT</sequence>
<evidence type="ECO:0000313" key="6">
    <source>
        <dbReference type="EMBL" id="MBB4858356.1"/>
    </source>
</evidence>
<dbReference type="RefSeq" id="WP_184243935.1">
    <property type="nucleotide sequence ID" value="NZ_JACHLR010000005.1"/>
</dbReference>
<feature type="transmembrane region" description="Helical" evidence="4">
    <location>
        <begin position="231"/>
        <end position="254"/>
    </location>
</feature>
<dbReference type="PANTHER" id="PTHR11360">
    <property type="entry name" value="MONOCARBOXYLATE TRANSPORTER"/>
    <property type="match status" value="1"/>
</dbReference>
<dbReference type="Gene3D" id="1.20.1250.20">
    <property type="entry name" value="MFS general substrate transporter like domains"/>
    <property type="match status" value="1"/>
</dbReference>
<comment type="caution">
    <text evidence="6">The sequence shown here is derived from an EMBL/GenBank/DDBJ whole genome shotgun (WGS) entry which is preliminary data.</text>
</comment>
<evidence type="ECO:0000256" key="3">
    <source>
        <dbReference type="ARBA" id="ARBA00023136"/>
    </source>
</evidence>
<evidence type="ECO:0000313" key="7">
    <source>
        <dbReference type="Proteomes" id="UP000555448"/>
    </source>
</evidence>
<dbReference type="PANTHER" id="PTHR11360:SF284">
    <property type="entry name" value="EG:103B4.3 PROTEIN-RELATED"/>
    <property type="match status" value="1"/>
</dbReference>
<feature type="transmembrane region" description="Helical" evidence="4">
    <location>
        <begin position="48"/>
        <end position="71"/>
    </location>
</feature>
<keyword evidence="1 4" id="KW-0812">Transmembrane</keyword>
<feature type="transmembrane region" description="Helical" evidence="4">
    <location>
        <begin position="384"/>
        <end position="403"/>
    </location>
</feature>
<keyword evidence="7" id="KW-1185">Reference proteome</keyword>
<dbReference type="PROSITE" id="PS50850">
    <property type="entry name" value="MFS"/>
    <property type="match status" value="1"/>
</dbReference>
<protein>
    <submittedName>
        <fullName evidence="6">Putative MFS family arabinose efflux permease</fullName>
    </submittedName>
</protein>